<name>C0DZN5_9CORY</name>
<organism evidence="1 2">
    <name type="scientific">Corynebacterium matruchotii ATCC 33806</name>
    <dbReference type="NCBI Taxonomy" id="566549"/>
    <lineage>
        <taxon>Bacteria</taxon>
        <taxon>Bacillati</taxon>
        <taxon>Actinomycetota</taxon>
        <taxon>Actinomycetes</taxon>
        <taxon>Mycobacteriales</taxon>
        <taxon>Corynebacteriaceae</taxon>
        <taxon>Corynebacterium</taxon>
    </lineage>
</organism>
<dbReference type="EMBL" id="ACEB01000003">
    <property type="protein sequence ID" value="EEG28131.1"/>
    <property type="molecule type" value="Genomic_DNA"/>
</dbReference>
<evidence type="ECO:0000313" key="1">
    <source>
        <dbReference type="EMBL" id="EEG28131.1"/>
    </source>
</evidence>
<dbReference type="AlphaFoldDB" id="C0DZN5"/>
<protein>
    <submittedName>
        <fullName evidence="1">Uncharacterized protein</fullName>
    </submittedName>
</protein>
<dbReference type="HOGENOM" id="CLU_2750944_0_0_11"/>
<accession>C0DZN5</accession>
<gene>
    <name evidence="1" type="ORF">CORMATOL_00179</name>
</gene>
<reference evidence="1 2" key="1">
    <citation type="submission" date="2009-01" db="EMBL/GenBank/DDBJ databases">
        <authorList>
            <person name="Fulton L."/>
            <person name="Clifton S."/>
            <person name="Chinwalla A.T."/>
            <person name="Mitreva M."/>
            <person name="Sodergren E."/>
            <person name="Weinstock G."/>
            <person name="Clifton S."/>
            <person name="Dooling D.J."/>
            <person name="Fulton B."/>
            <person name="Minx P."/>
            <person name="Pepin K.H."/>
            <person name="Johnson M."/>
            <person name="Bhonagiri V."/>
            <person name="Nash W.E."/>
            <person name="Mardis E.R."/>
            <person name="Wilson R.K."/>
        </authorList>
    </citation>
    <scope>NUCLEOTIDE SEQUENCE [LARGE SCALE GENOMIC DNA]</scope>
    <source>
        <strain evidence="1 2">ATCC 33806</strain>
    </source>
</reference>
<comment type="caution">
    <text evidence="1">The sequence shown here is derived from an EMBL/GenBank/DDBJ whole genome shotgun (WGS) entry which is preliminary data.</text>
</comment>
<proteinExistence type="predicted"/>
<evidence type="ECO:0000313" key="2">
    <source>
        <dbReference type="Proteomes" id="UP000006247"/>
    </source>
</evidence>
<sequence>MTMSANAVRYWDLDEAIKARDTVKDRIEQKLDMTVEELQYRALEWDLDQDERKLLAEYERLNRMIEFARY</sequence>
<dbReference type="Proteomes" id="UP000006247">
    <property type="component" value="Unassembled WGS sequence"/>
</dbReference>